<evidence type="ECO:0000313" key="1">
    <source>
        <dbReference type="EMBL" id="KAH7923552.1"/>
    </source>
</evidence>
<sequence length="303" mass="33328">MATSSRPAKPSPAEPRPSASLIIVNERNEILLVQRNPEARSFGGTHVFPGGNYDPKQDSSLAITALRETFEESGLLITTADGSSTIPSNSTLDDARKAIHEQKLDFQTFLSNHGLKADTGSLLPFTTWITPPISSRRFRTQFYVVFLPASSSTGFSSGDKEDRLPTPDGGQEVIAARFVDPVSAIQEFKAGKIRLMPPQYYIIETLRPLLTGGLNTREQQYKIAQLSRGAFGQLVINPQGQRDGEGRDVFVYEGDELRGGPSGRLHRAVVKRQGTVFAEIELLRNFDIFTEVESMSGVDMPKL</sequence>
<organism evidence="1 2">
    <name type="scientific">Leucogyrophana mollusca</name>
    <dbReference type="NCBI Taxonomy" id="85980"/>
    <lineage>
        <taxon>Eukaryota</taxon>
        <taxon>Fungi</taxon>
        <taxon>Dikarya</taxon>
        <taxon>Basidiomycota</taxon>
        <taxon>Agaricomycotina</taxon>
        <taxon>Agaricomycetes</taxon>
        <taxon>Agaricomycetidae</taxon>
        <taxon>Boletales</taxon>
        <taxon>Boletales incertae sedis</taxon>
        <taxon>Leucogyrophana</taxon>
    </lineage>
</organism>
<gene>
    <name evidence="1" type="ORF">BV22DRAFT_1048098</name>
</gene>
<proteinExistence type="predicted"/>
<dbReference type="EMBL" id="MU266449">
    <property type="protein sequence ID" value="KAH7923552.1"/>
    <property type="molecule type" value="Genomic_DNA"/>
</dbReference>
<evidence type="ECO:0000313" key="2">
    <source>
        <dbReference type="Proteomes" id="UP000790709"/>
    </source>
</evidence>
<comment type="caution">
    <text evidence="1">The sequence shown here is derived from an EMBL/GenBank/DDBJ whole genome shotgun (WGS) entry which is preliminary data.</text>
</comment>
<reference evidence="1" key="1">
    <citation type="journal article" date="2021" name="New Phytol.">
        <title>Evolutionary innovations through gain and loss of genes in the ectomycorrhizal Boletales.</title>
        <authorList>
            <person name="Wu G."/>
            <person name="Miyauchi S."/>
            <person name="Morin E."/>
            <person name="Kuo A."/>
            <person name="Drula E."/>
            <person name="Varga T."/>
            <person name="Kohler A."/>
            <person name="Feng B."/>
            <person name="Cao Y."/>
            <person name="Lipzen A."/>
            <person name="Daum C."/>
            <person name="Hundley H."/>
            <person name="Pangilinan J."/>
            <person name="Johnson J."/>
            <person name="Barry K."/>
            <person name="LaButti K."/>
            <person name="Ng V."/>
            <person name="Ahrendt S."/>
            <person name="Min B."/>
            <person name="Choi I.G."/>
            <person name="Park H."/>
            <person name="Plett J.M."/>
            <person name="Magnuson J."/>
            <person name="Spatafora J.W."/>
            <person name="Nagy L.G."/>
            <person name="Henrissat B."/>
            <person name="Grigoriev I.V."/>
            <person name="Yang Z.L."/>
            <person name="Xu J."/>
            <person name="Martin F.M."/>
        </authorList>
    </citation>
    <scope>NUCLEOTIDE SEQUENCE</scope>
    <source>
        <strain evidence="1">KUC20120723A-06</strain>
    </source>
</reference>
<keyword evidence="2" id="KW-1185">Reference proteome</keyword>
<protein>
    <submittedName>
        <fullName evidence="1">Uncharacterized protein</fullName>
    </submittedName>
</protein>
<name>A0ACB8BFI3_9AGAM</name>
<dbReference type="Proteomes" id="UP000790709">
    <property type="component" value="Unassembled WGS sequence"/>
</dbReference>
<accession>A0ACB8BFI3</accession>